<accession>A0AAV8SB85</accession>
<reference evidence="2 3" key="1">
    <citation type="submission" date="2021-09" db="EMBL/GenBank/DDBJ databases">
        <title>Genomic insights and catalytic innovation underlie evolution of tropane alkaloids biosynthesis.</title>
        <authorList>
            <person name="Wang Y.-J."/>
            <person name="Tian T."/>
            <person name="Huang J.-P."/>
            <person name="Huang S.-X."/>
        </authorList>
    </citation>
    <scope>NUCLEOTIDE SEQUENCE [LARGE SCALE GENOMIC DNA]</scope>
    <source>
        <strain evidence="2">KIB-2018</strain>
        <tissue evidence="2">Leaf</tissue>
    </source>
</reference>
<organism evidence="2 3">
    <name type="scientific">Erythroxylum novogranatense</name>
    <dbReference type="NCBI Taxonomy" id="1862640"/>
    <lineage>
        <taxon>Eukaryota</taxon>
        <taxon>Viridiplantae</taxon>
        <taxon>Streptophyta</taxon>
        <taxon>Embryophyta</taxon>
        <taxon>Tracheophyta</taxon>
        <taxon>Spermatophyta</taxon>
        <taxon>Magnoliopsida</taxon>
        <taxon>eudicotyledons</taxon>
        <taxon>Gunneridae</taxon>
        <taxon>Pentapetalae</taxon>
        <taxon>rosids</taxon>
        <taxon>fabids</taxon>
        <taxon>Malpighiales</taxon>
        <taxon>Erythroxylaceae</taxon>
        <taxon>Erythroxylum</taxon>
    </lineage>
</organism>
<evidence type="ECO:0000313" key="2">
    <source>
        <dbReference type="EMBL" id="KAJ8749329.1"/>
    </source>
</evidence>
<feature type="compositionally biased region" description="Acidic residues" evidence="1">
    <location>
        <begin position="68"/>
        <end position="85"/>
    </location>
</feature>
<feature type="region of interest" description="Disordered" evidence="1">
    <location>
        <begin position="1"/>
        <end position="53"/>
    </location>
</feature>
<feature type="compositionally biased region" description="Polar residues" evidence="1">
    <location>
        <begin position="1"/>
        <end position="11"/>
    </location>
</feature>
<protein>
    <submittedName>
        <fullName evidence="2">Uncharacterized protein</fullName>
    </submittedName>
</protein>
<dbReference type="EMBL" id="JAIWQS010000012">
    <property type="protein sequence ID" value="KAJ8749329.1"/>
    <property type="molecule type" value="Genomic_DNA"/>
</dbReference>
<sequence length="767" mass="87476">MASASDPLNRSPSPPSQNPDSVTQIDLEDQQSHQRQQHQSHNGHNPSAVPTTQSAIEPHFPQTLNIETTDDLGPCEDDPNQDDPEYLTTALSPTISYTHVPSSAVTALANSYRRGGGSKRKKISRRHAAQEKKTQRMLDILVGNLKPIPFVPSKTLDFDSHEDLLKRLGLWEFVHLQFDFNIRTDLIAQLIANYSHQNRCSYVNGVRVKVNRADLARALKLPGKKEKSVVVDNASDMKETEESIGFLKEFSSTWVLLHVDAWMIPSEIVNWRTAILEANFERVDWAGMIWSMMEKELSAGPNLGKCLYASHLQYLIKDQREELLKEELSRMEVDVKEQEVDADVRMREGGTMMEDIHGETELEEPNIELIVGGTDHLVKCDGEIEEKEDVSSEHTVHFEKSNEDEQQGKLLRSSMDGHFMRICNNLDCIAGDEFEMEGKEEEEEEEEEGKGGEEEEREDEDEDEDEDGFNFSLQGGAFEGLNSENLISVMEAVPIPFSSRAPACVNVSSGEFLTSKVSSQTIPGLGNSSNKRYIEHLDYDDAHHTHKGNSTKRLRSDGSWDMNSSDFYACMEEMHRLMGKARLMYEAKEQASHRISVNEQLLLDELQGRDNLVQQLHKAKMEEMHKRQEEVFKLERELYMMGNLLQGYRKALRDTHKAFSDYRAKYPLPQEPIYKDAGPGGLVLSAMELDKQRLKQEEEDRKNLLLIEKQAREFESEFLARFEGYKGDVELVGEKLQEIEKKYDVVKEMLVRKRKARETIECASAGD</sequence>
<keyword evidence="3" id="KW-1185">Reference proteome</keyword>
<evidence type="ECO:0000313" key="3">
    <source>
        <dbReference type="Proteomes" id="UP001159364"/>
    </source>
</evidence>
<feature type="compositionally biased region" description="Polar residues" evidence="1">
    <location>
        <begin position="42"/>
        <end position="53"/>
    </location>
</feature>
<dbReference type="PANTHER" id="PTHR35120">
    <property type="entry name" value="HISTONE ACETYLTRANSFERASE KAT6B-LIKE"/>
    <property type="match status" value="1"/>
</dbReference>
<gene>
    <name evidence="2" type="ORF">K2173_018813</name>
</gene>
<proteinExistence type="predicted"/>
<comment type="caution">
    <text evidence="2">The sequence shown here is derived from an EMBL/GenBank/DDBJ whole genome shotgun (WGS) entry which is preliminary data.</text>
</comment>
<dbReference type="Proteomes" id="UP001159364">
    <property type="component" value="Linkage Group LG12"/>
</dbReference>
<feature type="region of interest" description="Disordered" evidence="1">
    <location>
        <begin position="65"/>
        <end position="87"/>
    </location>
</feature>
<evidence type="ECO:0000256" key="1">
    <source>
        <dbReference type="SAM" id="MobiDB-lite"/>
    </source>
</evidence>
<feature type="region of interest" description="Disordered" evidence="1">
    <location>
        <begin position="435"/>
        <end position="475"/>
    </location>
</feature>
<feature type="compositionally biased region" description="Acidic residues" evidence="1">
    <location>
        <begin position="435"/>
        <end position="468"/>
    </location>
</feature>
<name>A0AAV8SB85_9ROSI</name>
<dbReference type="PANTHER" id="PTHR35120:SF2">
    <property type="entry name" value="AMINOTRANSFERASE-LIKE PLANT MOBILE DOMAIN-CONTAINING PROTEIN"/>
    <property type="match status" value="1"/>
</dbReference>
<dbReference type="AlphaFoldDB" id="A0AAV8SB85"/>